<dbReference type="InterPro" id="IPR006311">
    <property type="entry name" value="TAT_signal"/>
</dbReference>
<dbReference type="GeneID" id="301095417"/>
<accession>D5WI52</accession>
<reference evidence="2 3" key="2">
    <citation type="journal article" date="2012" name="J. Bacteriol.">
        <title>Genome Sequences of Burkholderia sp. Strains CCGE1002 and H160, Isolated from Legume Nodules in Mexico and Brazil.</title>
        <authorList>
            <person name="Ormeno-Orrillo E."/>
            <person name="Rogel M.A."/>
            <person name="Chueire L.M."/>
            <person name="Tiedje J.M."/>
            <person name="Martinez-Romero E."/>
            <person name="Hungria M."/>
        </authorList>
    </citation>
    <scope>NUCLEOTIDE SEQUENCE [LARGE SCALE GENOMIC DNA]</scope>
    <source>
        <strain evidence="2 3">CCGE1002</strain>
    </source>
</reference>
<evidence type="ECO:0000256" key="1">
    <source>
        <dbReference type="SAM" id="SignalP"/>
    </source>
</evidence>
<dbReference type="KEGG" id="bge:BC1002_4152"/>
<name>D5WI52_PARAM</name>
<reference evidence="3" key="1">
    <citation type="submission" date="2010-04" db="EMBL/GenBank/DDBJ databases">
        <title>Complete sequence of chromosome 2 of Burkholderia sp. CCGE1002.</title>
        <authorList>
            <consortium name="US DOE Joint Genome Institute"/>
            <person name="Lucas S."/>
            <person name="Copeland A."/>
            <person name="Lapidus A."/>
            <person name="Cheng J.-F."/>
            <person name="Bruce D."/>
            <person name="Goodwin L."/>
            <person name="Pitluck S."/>
            <person name="Chertkov O."/>
            <person name="Detter J.C."/>
            <person name="Han C."/>
            <person name="Tapia R."/>
            <person name="Land M."/>
            <person name="Hauser L."/>
            <person name="Kyrpides N."/>
            <person name="Ovchinnikova G."/>
            <person name="Martinez-Romero E."/>
            <person name="Hernandez M.A.R."/>
            <person name="Tiedje J.M."/>
            <person name="Woyke T."/>
        </authorList>
    </citation>
    <scope>NUCLEOTIDE SEQUENCE [LARGE SCALE GENOMIC DNA]</scope>
    <source>
        <strain evidence="3">CCGE1002</strain>
    </source>
</reference>
<dbReference type="EMBL" id="CP002014">
    <property type="protein sequence ID" value="ADG18147.1"/>
    <property type="molecule type" value="Genomic_DNA"/>
</dbReference>
<evidence type="ECO:0000313" key="3">
    <source>
        <dbReference type="Proteomes" id="UP000002190"/>
    </source>
</evidence>
<dbReference type="STRING" id="640511.BC1002_4152"/>
<keyword evidence="1" id="KW-0732">Signal</keyword>
<dbReference type="AlphaFoldDB" id="D5WI52"/>
<evidence type="ECO:0000313" key="2">
    <source>
        <dbReference type="EMBL" id="ADG18147.1"/>
    </source>
</evidence>
<protein>
    <recommendedName>
        <fullName evidence="4">Twin-arginine translocation pathway signal</fullName>
    </recommendedName>
</protein>
<dbReference type="PROSITE" id="PS51318">
    <property type="entry name" value="TAT"/>
    <property type="match status" value="1"/>
</dbReference>
<proteinExistence type="predicted"/>
<feature type="signal peptide" evidence="1">
    <location>
        <begin position="1"/>
        <end position="24"/>
    </location>
</feature>
<gene>
    <name evidence="2" type="ordered locus">BC1002_4152</name>
</gene>
<organism evidence="2 3">
    <name type="scientific">Paraburkholderia atlantica</name>
    <dbReference type="NCBI Taxonomy" id="2654982"/>
    <lineage>
        <taxon>Bacteria</taxon>
        <taxon>Pseudomonadati</taxon>
        <taxon>Pseudomonadota</taxon>
        <taxon>Betaproteobacteria</taxon>
        <taxon>Burkholderiales</taxon>
        <taxon>Burkholderiaceae</taxon>
        <taxon>Paraburkholderia</taxon>
    </lineage>
</organism>
<sequence length="147" mass="15969">MGIEDMRISRRSLLIATGSAAALAAVAHPSLFSASAATFASVQEPVPSDIRYFVTDRRYAESLAHAKAMAREGGKTLDVTEGLTRLWHEHLQPLWQQGEGAVAGLTTRAVWQCLAEQARSHALRTRVLTPLADNDGHPDNLVSWIIA</sequence>
<dbReference type="Proteomes" id="UP000002190">
    <property type="component" value="Chromosome 2"/>
</dbReference>
<evidence type="ECO:0008006" key="4">
    <source>
        <dbReference type="Google" id="ProtNLM"/>
    </source>
</evidence>
<dbReference type="HOGENOM" id="CLU_1764595_0_0_4"/>
<feature type="chain" id="PRO_5003079539" description="Twin-arginine translocation pathway signal" evidence="1">
    <location>
        <begin position="25"/>
        <end position="147"/>
    </location>
</feature>
<dbReference type="RefSeq" id="WP_013091947.1">
    <property type="nucleotide sequence ID" value="NC_014118.1"/>
</dbReference>